<dbReference type="AlphaFoldDB" id="A0A418VPV8"/>
<reference evidence="1 2" key="1">
    <citation type="submission" date="2018-09" db="EMBL/GenBank/DDBJ databases">
        <authorList>
            <person name="Zhu H."/>
        </authorList>
    </citation>
    <scope>NUCLEOTIDE SEQUENCE [LARGE SCALE GENOMIC DNA]</scope>
    <source>
        <strain evidence="1 2">K2W22B-5</strain>
    </source>
</reference>
<organism evidence="1 2">
    <name type="scientific">Azospirillum cavernae</name>
    <dbReference type="NCBI Taxonomy" id="2320860"/>
    <lineage>
        <taxon>Bacteria</taxon>
        <taxon>Pseudomonadati</taxon>
        <taxon>Pseudomonadota</taxon>
        <taxon>Alphaproteobacteria</taxon>
        <taxon>Rhodospirillales</taxon>
        <taxon>Azospirillaceae</taxon>
        <taxon>Azospirillum</taxon>
    </lineage>
</organism>
<gene>
    <name evidence="1" type="ORF">D3877_24700</name>
</gene>
<dbReference type="EMBL" id="QYUL01000004">
    <property type="protein sequence ID" value="RJF78305.1"/>
    <property type="molecule type" value="Genomic_DNA"/>
</dbReference>
<dbReference type="Proteomes" id="UP000283458">
    <property type="component" value="Unassembled WGS sequence"/>
</dbReference>
<protein>
    <submittedName>
        <fullName evidence="1">Uncharacterized protein</fullName>
    </submittedName>
</protein>
<evidence type="ECO:0000313" key="2">
    <source>
        <dbReference type="Proteomes" id="UP000283458"/>
    </source>
</evidence>
<sequence>MAFALLLTTTGRIDEGLALIAEVKSSAWMSTLYDPLPVELLCGFLFYAHGTVEQRGQALSHLRDNLTVGRNVFCRDLRANARAAVVNGHPAPALVSVLADVLSSAKPVSKAACQTLRAR</sequence>
<keyword evidence="2" id="KW-1185">Reference proteome</keyword>
<comment type="caution">
    <text evidence="1">The sequence shown here is derived from an EMBL/GenBank/DDBJ whole genome shotgun (WGS) entry which is preliminary data.</text>
</comment>
<accession>A0A418VPV8</accession>
<evidence type="ECO:0000313" key="1">
    <source>
        <dbReference type="EMBL" id="RJF78305.1"/>
    </source>
</evidence>
<name>A0A418VPV8_9PROT</name>
<proteinExistence type="predicted"/>